<reference evidence="2" key="3">
    <citation type="submission" date="2025-09" db="UniProtKB">
        <authorList>
            <consortium name="Ensembl"/>
        </authorList>
    </citation>
    <scope>IDENTIFICATION</scope>
</reference>
<evidence type="ECO:0000313" key="2">
    <source>
        <dbReference type="Ensembl" id="ENSCSAP00000012354.1"/>
    </source>
</evidence>
<proteinExistence type="predicted"/>
<feature type="region of interest" description="Disordered" evidence="1">
    <location>
        <begin position="80"/>
        <end position="99"/>
    </location>
</feature>
<reference evidence="2" key="2">
    <citation type="submission" date="2025-08" db="UniProtKB">
        <authorList>
            <consortium name="Ensembl"/>
        </authorList>
    </citation>
    <scope>IDENTIFICATION</scope>
</reference>
<dbReference type="Ensembl" id="ENSCSAT00000014379.1">
    <property type="protein sequence ID" value="ENSCSAP00000012354.1"/>
    <property type="gene ID" value="ENSCSAG00000016283.1"/>
</dbReference>
<organism evidence="2 3">
    <name type="scientific">Chlorocebus sabaeus</name>
    <name type="common">Green monkey</name>
    <name type="synonym">Simia sabaea</name>
    <dbReference type="NCBI Taxonomy" id="60711"/>
    <lineage>
        <taxon>Eukaryota</taxon>
        <taxon>Metazoa</taxon>
        <taxon>Chordata</taxon>
        <taxon>Craniata</taxon>
        <taxon>Vertebrata</taxon>
        <taxon>Euteleostomi</taxon>
        <taxon>Mammalia</taxon>
        <taxon>Eutheria</taxon>
        <taxon>Euarchontoglires</taxon>
        <taxon>Primates</taxon>
        <taxon>Haplorrhini</taxon>
        <taxon>Catarrhini</taxon>
        <taxon>Cercopithecidae</taxon>
        <taxon>Cercopithecinae</taxon>
        <taxon>Chlorocebus</taxon>
    </lineage>
</organism>
<name>A0A0D9RUR5_CHLSB</name>
<protein>
    <submittedName>
        <fullName evidence="2">Uncharacterized protein</fullName>
    </submittedName>
</protein>
<dbReference type="eggNOG" id="ENOG502TF8Q">
    <property type="taxonomic scope" value="Eukaryota"/>
</dbReference>
<dbReference type="AlphaFoldDB" id="A0A0D9RUR5"/>
<accession>A0A0D9RUR5</accession>
<keyword evidence="3" id="KW-1185">Reference proteome</keyword>
<dbReference type="Bgee" id="ENSCSAG00000016283">
    <property type="expression patterns" value="Expressed in blood"/>
</dbReference>
<dbReference type="jPOST" id="A0A0D9RUR5"/>
<evidence type="ECO:0000256" key="1">
    <source>
        <dbReference type="SAM" id="MobiDB-lite"/>
    </source>
</evidence>
<evidence type="ECO:0000313" key="3">
    <source>
        <dbReference type="Proteomes" id="UP000029965"/>
    </source>
</evidence>
<sequence>MALMDALMDTSGTQGPGDQESVGLREPQNLKPKNTRLDHQLFGNLRTRLSLALYTCHVPDCVLLWGFSLCANYDPIQMKSKNRQNASQKDPLEPLAGHI</sequence>
<reference evidence="2 3" key="1">
    <citation type="submission" date="2014-03" db="EMBL/GenBank/DDBJ databases">
        <authorList>
            <person name="Warren W."/>
            <person name="Wilson R.K."/>
        </authorList>
    </citation>
    <scope>NUCLEOTIDE SEQUENCE</scope>
</reference>
<dbReference type="Proteomes" id="UP000029965">
    <property type="component" value="Chromosome 29"/>
</dbReference>
<dbReference type="EMBL" id="AQIB01128632">
    <property type="status" value="NOT_ANNOTATED_CDS"/>
    <property type="molecule type" value="Genomic_DNA"/>
</dbReference>
<feature type="region of interest" description="Disordered" evidence="1">
    <location>
        <begin position="1"/>
        <end position="31"/>
    </location>
</feature>